<dbReference type="EMBL" id="CM023489">
    <property type="protein sequence ID" value="KAH6922939.1"/>
    <property type="molecule type" value="Genomic_DNA"/>
</dbReference>
<gene>
    <name evidence="1" type="ORF">HPB50_020278</name>
</gene>
<organism evidence="1 2">
    <name type="scientific">Hyalomma asiaticum</name>
    <name type="common">Tick</name>
    <dbReference type="NCBI Taxonomy" id="266040"/>
    <lineage>
        <taxon>Eukaryota</taxon>
        <taxon>Metazoa</taxon>
        <taxon>Ecdysozoa</taxon>
        <taxon>Arthropoda</taxon>
        <taxon>Chelicerata</taxon>
        <taxon>Arachnida</taxon>
        <taxon>Acari</taxon>
        <taxon>Parasitiformes</taxon>
        <taxon>Ixodida</taxon>
        <taxon>Ixodoidea</taxon>
        <taxon>Ixodidae</taxon>
        <taxon>Hyalomminae</taxon>
        <taxon>Hyalomma</taxon>
    </lineage>
</organism>
<keyword evidence="2" id="KW-1185">Reference proteome</keyword>
<sequence>MTPTALLSNKVRRDGVGPFDVLPDITWSLQDSEISLEGLDGIRGSSDDDSRRKPLDFST</sequence>
<reference evidence="1" key="1">
    <citation type="submission" date="2020-05" db="EMBL/GenBank/DDBJ databases">
        <title>Large-scale comparative analyses of tick genomes elucidate their genetic diversity and vector capacities.</title>
        <authorList>
            <person name="Jia N."/>
            <person name="Wang J."/>
            <person name="Shi W."/>
            <person name="Du L."/>
            <person name="Sun Y."/>
            <person name="Zhan W."/>
            <person name="Jiang J."/>
            <person name="Wang Q."/>
            <person name="Zhang B."/>
            <person name="Ji P."/>
            <person name="Sakyi L.B."/>
            <person name="Cui X."/>
            <person name="Yuan T."/>
            <person name="Jiang B."/>
            <person name="Yang W."/>
            <person name="Lam T.T.-Y."/>
            <person name="Chang Q."/>
            <person name="Ding S."/>
            <person name="Wang X."/>
            <person name="Zhu J."/>
            <person name="Ruan X."/>
            <person name="Zhao L."/>
            <person name="Wei J."/>
            <person name="Que T."/>
            <person name="Du C."/>
            <person name="Cheng J."/>
            <person name="Dai P."/>
            <person name="Han X."/>
            <person name="Huang E."/>
            <person name="Gao Y."/>
            <person name="Liu J."/>
            <person name="Shao H."/>
            <person name="Ye R."/>
            <person name="Li L."/>
            <person name="Wei W."/>
            <person name="Wang X."/>
            <person name="Wang C."/>
            <person name="Yang T."/>
            <person name="Huo Q."/>
            <person name="Li W."/>
            <person name="Guo W."/>
            <person name="Chen H."/>
            <person name="Zhou L."/>
            <person name="Ni X."/>
            <person name="Tian J."/>
            <person name="Zhou Y."/>
            <person name="Sheng Y."/>
            <person name="Liu T."/>
            <person name="Pan Y."/>
            <person name="Xia L."/>
            <person name="Li J."/>
            <person name="Zhao F."/>
            <person name="Cao W."/>
        </authorList>
    </citation>
    <scope>NUCLEOTIDE SEQUENCE</scope>
    <source>
        <strain evidence="1">Hyas-2018</strain>
    </source>
</reference>
<comment type="caution">
    <text evidence="1">The sequence shown here is derived from an EMBL/GenBank/DDBJ whole genome shotgun (WGS) entry which is preliminary data.</text>
</comment>
<proteinExistence type="predicted"/>
<protein>
    <submittedName>
        <fullName evidence="1">Uncharacterized protein</fullName>
    </submittedName>
</protein>
<accession>A0ACB7RND2</accession>
<evidence type="ECO:0000313" key="2">
    <source>
        <dbReference type="Proteomes" id="UP000821845"/>
    </source>
</evidence>
<evidence type="ECO:0000313" key="1">
    <source>
        <dbReference type="EMBL" id="KAH6922939.1"/>
    </source>
</evidence>
<dbReference type="Proteomes" id="UP000821845">
    <property type="component" value="Chromosome 9"/>
</dbReference>
<name>A0ACB7RND2_HYAAI</name>